<dbReference type="CDD" id="cd10910">
    <property type="entry name" value="PIN_limkain_b1_N_like"/>
    <property type="match status" value="1"/>
</dbReference>
<dbReference type="InterPro" id="IPR024768">
    <property type="entry name" value="Marf1"/>
</dbReference>
<dbReference type="GO" id="GO:0005777">
    <property type="term" value="C:peroxisome"/>
    <property type="evidence" value="ECO:0007669"/>
    <property type="project" value="InterPro"/>
</dbReference>
<dbReference type="GO" id="GO:1905762">
    <property type="term" value="F:CCR4-NOT complex binding"/>
    <property type="evidence" value="ECO:0007669"/>
    <property type="project" value="TreeGrafter"/>
</dbReference>
<protein>
    <submittedName>
        <fullName evidence="3">DUF537-domain-containing protein</fullName>
    </submittedName>
</protein>
<dbReference type="AlphaFoldDB" id="A0A8E2DTC0"/>
<feature type="region of interest" description="Disordered" evidence="1">
    <location>
        <begin position="316"/>
        <end position="346"/>
    </location>
</feature>
<evidence type="ECO:0000313" key="3">
    <source>
        <dbReference type="EMBL" id="OCH95311.1"/>
    </source>
</evidence>
<accession>A0A8E2DTC0</accession>
<gene>
    <name evidence="3" type="ORF">OBBRIDRAFT_768083</name>
</gene>
<feature type="region of interest" description="Disordered" evidence="1">
    <location>
        <begin position="159"/>
        <end position="234"/>
    </location>
</feature>
<proteinExistence type="predicted"/>
<dbReference type="Pfam" id="PF01936">
    <property type="entry name" value="NYN"/>
    <property type="match status" value="1"/>
</dbReference>
<dbReference type="EMBL" id="KV722337">
    <property type="protein sequence ID" value="OCH95311.1"/>
    <property type="molecule type" value="Genomic_DNA"/>
</dbReference>
<dbReference type="GO" id="GO:0004540">
    <property type="term" value="F:RNA nuclease activity"/>
    <property type="evidence" value="ECO:0007669"/>
    <property type="project" value="InterPro"/>
</dbReference>
<organism evidence="3 4">
    <name type="scientific">Obba rivulosa</name>
    <dbReference type="NCBI Taxonomy" id="1052685"/>
    <lineage>
        <taxon>Eukaryota</taxon>
        <taxon>Fungi</taxon>
        <taxon>Dikarya</taxon>
        <taxon>Basidiomycota</taxon>
        <taxon>Agaricomycotina</taxon>
        <taxon>Agaricomycetes</taxon>
        <taxon>Polyporales</taxon>
        <taxon>Gelatoporiaceae</taxon>
        <taxon>Obba</taxon>
    </lineage>
</organism>
<feature type="region of interest" description="Disordered" evidence="1">
    <location>
        <begin position="370"/>
        <end position="390"/>
    </location>
</feature>
<sequence length="510" mass="55038">MSHNQESVAVFWDFENCTPPCSSDGYSIVSNIREIAHEYGSLKQFKAYLQLSEQSSKSVNLRSDLQSSGVSLIDCPHNGRKDVADKMMMVDMLTFAMDTPAPATIIIISGDRDFVYAVSVLRMRRYRVVLIAPRASHTSLKCLASTVLEWERHVLPTSSVDSAGSAVPEVPGESRRRARSSTTSTCSAPLAEPRTPRRPSFRSAHASARNACGEARPTSHEAGGISSVGLSVQDDAVEEGRPLVASRSRSRSSARVQTVHDLGNDVSALSFEDNEHIPDIHEMMQIMRERPLSSDASRNQNSRLSSPYINVEKGDSLDLSSEWPSQLPSLTTSANTPPSEPLSCTSITSEQTAVINAPYEIAPIASLPQDSRQTPIQAGSGPAPTDKLSQEHAGETTLVLTGEAPQFTAPSPPADAKPEQLLPPIPYQSSTPFDILATLLAQGMTQPLRTTVAVTLIDRCPHVYIQAGVQRFKEYSLLAQKAGIIELGGIAGSAWIALAPVWRGRVAKGS</sequence>
<dbReference type="Gene3D" id="3.40.50.1010">
    <property type="entry name" value="5'-nuclease"/>
    <property type="match status" value="1"/>
</dbReference>
<dbReference type="InterPro" id="IPR021139">
    <property type="entry name" value="NYN"/>
</dbReference>
<evidence type="ECO:0000259" key="2">
    <source>
        <dbReference type="Pfam" id="PF01936"/>
    </source>
</evidence>
<feature type="region of interest" description="Disordered" evidence="1">
    <location>
        <begin position="291"/>
        <end position="310"/>
    </location>
</feature>
<dbReference type="PANTHER" id="PTHR14379:SF3">
    <property type="entry name" value="MEIOSIS REGULATOR AND MRNA STABILITY FACTOR 1"/>
    <property type="match status" value="1"/>
</dbReference>
<keyword evidence="4" id="KW-1185">Reference proteome</keyword>
<evidence type="ECO:0000256" key="1">
    <source>
        <dbReference type="SAM" id="MobiDB-lite"/>
    </source>
</evidence>
<feature type="compositionally biased region" description="Polar residues" evidence="1">
    <location>
        <begin position="294"/>
        <end position="308"/>
    </location>
</feature>
<feature type="domain" description="NYN" evidence="2">
    <location>
        <begin position="8"/>
        <end position="141"/>
    </location>
</feature>
<feature type="compositionally biased region" description="Polar residues" evidence="1">
    <location>
        <begin position="318"/>
        <end position="346"/>
    </location>
</feature>
<dbReference type="OrthoDB" id="549353at2759"/>
<dbReference type="Proteomes" id="UP000250043">
    <property type="component" value="Unassembled WGS sequence"/>
</dbReference>
<name>A0A8E2DTC0_9APHY</name>
<dbReference type="GO" id="GO:0010468">
    <property type="term" value="P:regulation of gene expression"/>
    <property type="evidence" value="ECO:0007669"/>
    <property type="project" value="InterPro"/>
</dbReference>
<reference evidence="3 4" key="1">
    <citation type="submission" date="2016-07" db="EMBL/GenBank/DDBJ databases">
        <title>Draft genome of the white-rot fungus Obba rivulosa 3A-2.</title>
        <authorList>
            <consortium name="DOE Joint Genome Institute"/>
            <person name="Miettinen O."/>
            <person name="Riley R."/>
            <person name="Acob R."/>
            <person name="Barry K."/>
            <person name="Cullen D."/>
            <person name="De Vries R."/>
            <person name="Hainaut M."/>
            <person name="Hatakka A."/>
            <person name="Henrissat B."/>
            <person name="Hilden K."/>
            <person name="Kuo R."/>
            <person name="Labutti K."/>
            <person name="Lipzen A."/>
            <person name="Makela M.R."/>
            <person name="Sandor L."/>
            <person name="Spatafora J.W."/>
            <person name="Grigoriev I.V."/>
            <person name="Hibbett D.S."/>
        </authorList>
    </citation>
    <scope>NUCLEOTIDE SEQUENCE [LARGE SCALE GENOMIC DNA]</scope>
    <source>
        <strain evidence="3 4">3A-2</strain>
    </source>
</reference>
<dbReference type="PANTHER" id="PTHR14379">
    <property type="entry name" value="LIMKAIN B LKAP"/>
    <property type="match status" value="1"/>
</dbReference>
<evidence type="ECO:0000313" key="4">
    <source>
        <dbReference type="Proteomes" id="UP000250043"/>
    </source>
</evidence>